<evidence type="ECO:0008006" key="8">
    <source>
        <dbReference type="Google" id="ProtNLM"/>
    </source>
</evidence>
<dbReference type="OrthoDB" id="7872474at2"/>
<feature type="region of interest" description="Disordered" evidence="4">
    <location>
        <begin position="305"/>
        <end position="330"/>
    </location>
</feature>
<comment type="caution">
    <text evidence="6">The sequence shown here is derived from an EMBL/GenBank/DDBJ whole genome shotgun (WGS) entry which is preliminary data.</text>
</comment>
<dbReference type="AlphaFoldDB" id="A0A917A9Z9"/>
<evidence type="ECO:0000256" key="3">
    <source>
        <dbReference type="PROSITE-ProRule" id="PRU00023"/>
    </source>
</evidence>
<feature type="repeat" description="ANK" evidence="3">
    <location>
        <begin position="273"/>
        <end position="306"/>
    </location>
</feature>
<evidence type="ECO:0000313" key="6">
    <source>
        <dbReference type="EMBL" id="GGE36774.1"/>
    </source>
</evidence>
<dbReference type="SUPFAM" id="SSF48403">
    <property type="entry name" value="Ankyrin repeat"/>
    <property type="match status" value="1"/>
</dbReference>
<keyword evidence="5" id="KW-0732">Signal</keyword>
<keyword evidence="7" id="KW-1185">Reference proteome</keyword>
<evidence type="ECO:0000256" key="1">
    <source>
        <dbReference type="ARBA" id="ARBA00022737"/>
    </source>
</evidence>
<feature type="repeat" description="ANK" evidence="3">
    <location>
        <begin position="239"/>
        <end position="272"/>
    </location>
</feature>
<dbReference type="InterPro" id="IPR036770">
    <property type="entry name" value="Ankyrin_rpt-contain_sf"/>
</dbReference>
<dbReference type="SMART" id="SM00248">
    <property type="entry name" value="ANK"/>
    <property type="match status" value="3"/>
</dbReference>
<organism evidence="6 7">
    <name type="scientific">Actibacterium pelagium</name>
    <dbReference type="NCBI Taxonomy" id="2029103"/>
    <lineage>
        <taxon>Bacteria</taxon>
        <taxon>Pseudomonadati</taxon>
        <taxon>Pseudomonadota</taxon>
        <taxon>Alphaproteobacteria</taxon>
        <taxon>Rhodobacterales</taxon>
        <taxon>Roseobacteraceae</taxon>
        <taxon>Actibacterium</taxon>
    </lineage>
</organism>
<evidence type="ECO:0000256" key="4">
    <source>
        <dbReference type="SAM" id="MobiDB-lite"/>
    </source>
</evidence>
<protein>
    <recommendedName>
        <fullName evidence="8">Ankyrin repeats (3 copies)</fullName>
    </recommendedName>
</protein>
<feature type="repeat" description="ANK" evidence="3">
    <location>
        <begin position="201"/>
        <end position="234"/>
    </location>
</feature>
<dbReference type="Gene3D" id="1.25.40.20">
    <property type="entry name" value="Ankyrin repeat-containing domain"/>
    <property type="match status" value="1"/>
</dbReference>
<proteinExistence type="predicted"/>
<dbReference type="Pfam" id="PF12796">
    <property type="entry name" value="Ank_2"/>
    <property type="match status" value="1"/>
</dbReference>
<keyword evidence="1" id="KW-0677">Repeat</keyword>
<dbReference type="EMBL" id="BMKN01000001">
    <property type="protein sequence ID" value="GGE36774.1"/>
    <property type="molecule type" value="Genomic_DNA"/>
</dbReference>
<dbReference type="Proteomes" id="UP000606730">
    <property type="component" value="Unassembled WGS sequence"/>
</dbReference>
<keyword evidence="2 3" id="KW-0040">ANK repeat</keyword>
<dbReference type="PANTHER" id="PTHR24171:SF9">
    <property type="entry name" value="ANKYRIN REPEAT DOMAIN-CONTAINING PROTEIN 39"/>
    <property type="match status" value="1"/>
</dbReference>
<accession>A0A917A9Z9</accession>
<feature type="chain" id="PRO_5036975936" description="Ankyrin repeats (3 copies)" evidence="5">
    <location>
        <begin position="30"/>
        <end position="343"/>
    </location>
</feature>
<dbReference type="RefSeq" id="WP_143226597.1">
    <property type="nucleotide sequence ID" value="NZ_BMKN01000001.1"/>
</dbReference>
<dbReference type="PROSITE" id="PS50297">
    <property type="entry name" value="ANK_REP_REGION"/>
    <property type="match status" value="2"/>
</dbReference>
<evidence type="ECO:0000313" key="7">
    <source>
        <dbReference type="Proteomes" id="UP000606730"/>
    </source>
</evidence>
<gene>
    <name evidence="6" type="ORF">GCM10011517_00610</name>
</gene>
<reference evidence="6" key="2">
    <citation type="submission" date="2020-09" db="EMBL/GenBank/DDBJ databases">
        <authorList>
            <person name="Sun Q."/>
            <person name="Zhou Y."/>
        </authorList>
    </citation>
    <scope>NUCLEOTIDE SEQUENCE</scope>
    <source>
        <strain evidence="6">CGMCC 1.16012</strain>
    </source>
</reference>
<name>A0A917A9Z9_9RHOB</name>
<dbReference type="InterPro" id="IPR002110">
    <property type="entry name" value="Ankyrin_rpt"/>
</dbReference>
<reference evidence="6" key="1">
    <citation type="journal article" date="2014" name="Int. J. Syst. Evol. Microbiol.">
        <title>Complete genome sequence of Corynebacterium casei LMG S-19264T (=DSM 44701T), isolated from a smear-ripened cheese.</title>
        <authorList>
            <consortium name="US DOE Joint Genome Institute (JGI-PGF)"/>
            <person name="Walter F."/>
            <person name="Albersmeier A."/>
            <person name="Kalinowski J."/>
            <person name="Ruckert C."/>
        </authorList>
    </citation>
    <scope>NUCLEOTIDE SEQUENCE</scope>
    <source>
        <strain evidence="6">CGMCC 1.16012</strain>
    </source>
</reference>
<dbReference type="PANTHER" id="PTHR24171">
    <property type="entry name" value="ANKYRIN REPEAT DOMAIN-CONTAINING PROTEIN 39-RELATED"/>
    <property type="match status" value="1"/>
</dbReference>
<evidence type="ECO:0000256" key="2">
    <source>
        <dbReference type="ARBA" id="ARBA00023043"/>
    </source>
</evidence>
<dbReference type="PROSITE" id="PS51257">
    <property type="entry name" value="PROKAR_LIPOPROTEIN"/>
    <property type="match status" value="1"/>
</dbReference>
<feature type="signal peptide" evidence="5">
    <location>
        <begin position="1"/>
        <end position="29"/>
    </location>
</feature>
<evidence type="ECO:0000256" key="5">
    <source>
        <dbReference type="SAM" id="SignalP"/>
    </source>
</evidence>
<dbReference type="PROSITE" id="PS50088">
    <property type="entry name" value="ANK_REPEAT"/>
    <property type="match status" value="3"/>
</dbReference>
<sequence>MKQKPHWVTLPKRIAAFSLAMLLSACIFSVEPVLDETNSVAGKDSTEFQAFLEAWRLVYSEADGSLMEGFVFEANGDFVEAEAFRVTPLSDTSLLVQQQLEPPLDNQLAPQKGECIADHCFIYYTVKLTEPWWPSYCIGDSDEEFTEPLVAIAAQHGVTLTIINDGEKTSRDYGISGPKENLLPYLLAQFADGPMICTDDHGKTPLHEAYLFDDVPGRITELVELGAAPNARMGGEGCEGSTPLHEIVDSGISFETISELVSVGADLNATMCDGQSPLHLAAASGLSPYIIEAFLDLGADGGLKTKDGKTPFELMPPPSADDPASSSTEYKKAYKRLEQAQND</sequence>